<accession>A0ABT7L1H5</accession>
<evidence type="ECO:0000259" key="1">
    <source>
        <dbReference type="Pfam" id="PF03161"/>
    </source>
</evidence>
<name>A0ABT7L1H5_9BACI</name>
<gene>
    <name evidence="2" type="ORF">QQS35_01945</name>
</gene>
<evidence type="ECO:0000313" key="3">
    <source>
        <dbReference type="Proteomes" id="UP001235343"/>
    </source>
</evidence>
<keyword evidence="3" id="KW-1185">Reference proteome</keyword>
<keyword evidence="2" id="KW-0540">Nuclease</keyword>
<keyword evidence="2" id="KW-0378">Hydrolase</keyword>
<keyword evidence="2" id="KW-0255">Endonuclease</keyword>
<organism evidence="2 3">
    <name type="scientific">Aquibacillus rhizosphaerae</name>
    <dbReference type="NCBI Taxonomy" id="3051431"/>
    <lineage>
        <taxon>Bacteria</taxon>
        <taxon>Bacillati</taxon>
        <taxon>Bacillota</taxon>
        <taxon>Bacilli</taxon>
        <taxon>Bacillales</taxon>
        <taxon>Bacillaceae</taxon>
        <taxon>Aquibacillus</taxon>
    </lineage>
</organism>
<dbReference type="EMBL" id="JASTZU010000012">
    <property type="protein sequence ID" value="MDL4839224.1"/>
    <property type="molecule type" value="Genomic_DNA"/>
</dbReference>
<dbReference type="SUPFAM" id="SSF55608">
    <property type="entry name" value="Homing endonucleases"/>
    <property type="match status" value="1"/>
</dbReference>
<dbReference type="Pfam" id="PF03161">
    <property type="entry name" value="LAGLIDADG_2"/>
    <property type="match status" value="1"/>
</dbReference>
<dbReference type="InterPro" id="IPR004860">
    <property type="entry name" value="LAGLIDADG_dom"/>
</dbReference>
<dbReference type="RefSeq" id="WP_285930079.1">
    <property type="nucleotide sequence ID" value="NZ_JASTZU010000012.1"/>
</dbReference>
<feature type="domain" description="Homing endonuclease LAGLIDADG" evidence="1">
    <location>
        <begin position="13"/>
        <end position="176"/>
    </location>
</feature>
<evidence type="ECO:0000313" key="2">
    <source>
        <dbReference type="EMBL" id="MDL4839224.1"/>
    </source>
</evidence>
<dbReference type="InterPro" id="IPR027434">
    <property type="entry name" value="Homing_endonucl"/>
</dbReference>
<protein>
    <submittedName>
        <fullName evidence="2">Endonuclease</fullName>
    </submittedName>
</protein>
<reference evidence="2 3" key="1">
    <citation type="submission" date="2023-06" db="EMBL/GenBank/DDBJ databases">
        <title>Aquibacillus rhizosphaerae LR5S19.</title>
        <authorList>
            <person name="Sun J.-Q."/>
        </authorList>
    </citation>
    <scope>NUCLEOTIDE SEQUENCE [LARGE SCALE GENOMIC DNA]</scope>
    <source>
        <strain evidence="2 3">LR5S19</strain>
    </source>
</reference>
<sequence>MINKYSSDFMAKMIGKLLGDGCITKQNGRKPRFYFSHTIRDKEWAIYCHNQLKQDIPLNDAKYRKITDNRLVQSYSERYEILSRTDNIITLLENKWYENRIKKVPFTLLEKYFNTISLAWWYQDDGSLKLKNNIPRKIILSTECFTPEENIKLVLLLKRLYQLEFSLDKQNRLIIYTASQIHYFLSLVQPYLQPCMFRKNIQLTKLMYIPNGSRRTTIHLPSHFTLHKPTQDINKSLEKLTIIINLYKNEKFYPTIYNKFWEEQKNIPAKKTYQIVITETNLSLLYHLKELTGFNFSQLCHFAFWIK</sequence>
<proteinExistence type="predicted"/>
<dbReference type="Proteomes" id="UP001235343">
    <property type="component" value="Unassembled WGS sequence"/>
</dbReference>
<dbReference type="GO" id="GO:0004519">
    <property type="term" value="F:endonuclease activity"/>
    <property type="evidence" value="ECO:0007669"/>
    <property type="project" value="UniProtKB-KW"/>
</dbReference>
<comment type="caution">
    <text evidence="2">The sequence shown here is derived from an EMBL/GenBank/DDBJ whole genome shotgun (WGS) entry which is preliminary data.</text>
</comment>
<dbReference type="Gene3D" id="3.10.28.10">
    <property type="entry name" value="Homing endonucleases"/>
    <property type="match status" value="2"/>
</dbReference>